<evidence type="ECO:0000256" key="2">
    <source>
        <dbReference type="ARBA" id="ARBA00022475"/>
    </source>
</evidence>
<dbReference type="PANTHER" id="PTHR33529">
    <property type="entry name" value="SLR0882 PROTEIN-RELATED"/>
    <property type="match status" value="1"/>
</dbReference>
<comment type="caution">
    <text evidence="7">The sequence shown here is derived from an EMBL/GenBank/DDBJ whole genome shotgun (WGS) entry which is preliminary data.</text>
</comment>
<keyword evidence="3 6" id="KW-0812">Transmembrane</keyword>
<evidence type="ECO:0000313" key="8">
    <source>
        <dbReference type="Proteomes" id="UP000668060"/>
    </source>
</evidence>
<sequence>MKLILKVPLIDRWLIGQLLPPMFFAIGAFTAVSLSVGIMFDLVRKIVEFGLPFQIALKVLILKLPGFLVLSFPMSMLLATLLAYGKLSSNSELLALKSLGYTNKRIILPVVLLSLLMTFITFNFNDNLVPISNRVAENIMRSSLGKAIGSEEGKHIMFSRYGSQIDSSNQISKSNENLTHIFYAKFFRNNFMEEVTLIDYSRIGIEQTLKAKKGEFDQKSNLWIFYDGRLTITQDDGTVSFINFDKYQYPLGEGPRELAKVPSDANDMTLKQAKKAEALYKKSGNVKEARRMRVRIQEKFTLPAACLVFGLIGSGFGVRSISRSSKSQGFGLSVLLIFGYYVLSFFSSSLGVKGILNPFLAAWTPVFLSLTVALLIIKRSSKI</sequence>
<dbReference type="AlphaFoldDB" id="A0A9D9BVQ3"/>
<evidence type="ECO:0000313" key="7">
    <source>
        <dbReference type="EMBL" id="MBO6971663.1"/>
    </source>
</evidence>
<feature type="transmembrane region" description="Helical" evidence="6">
    <location>
        <begin position="355"/>
        <end position="377"/>
    </location>
</feature>
<evidence type="ECO:0000256" key="6">
    <source>
        <dbReference type="SAM" id="Phobius"/>
    </source>
</evidence>
<name>A0A9D9BVQ3_PROMR</name>
<dbReference type="EMBL" id="JAEPLN010000001">
    <property type="protein sequence ID" value="MBO6971663.1"/>
    <property type="molecule type" value="Genomic_DNA"/>
</dbReference>
<gene>
    <name evidence="7" type="ORF">JJ842_07025</name>
</gene>
<evidence type="ECO:0000256" key="4">
    <source>
        <dbReference type="ARBA" id="ARBA00022989"/>
    </source>
</evidence>
<accession>A0A9D9BVQ3</accession>
<evidence type="ECO:0000256" key="3">
    <source>
        <dbReference type="ARBA" id="ARBA00022692"/>
    </source>
</evidence>
<organism evidence="7 8">
    <name type="scientific">Prochlorococcus marinus CUG1433</name>
    <dbReference type="NCBI Taxonomy" id="2774506"/>
    <lineage>
        <taxon>Bacteria</taxon>
        <taxon>Bacillati</taxon>
        <taxon>Cyanobacteriota</taxon>
        <taxon>Cyanophyceae</taxon>
        <taxon>Synechococcales</taxon>
        <taxon>Prochlorococcaceae</taxon>
        <taxon>Prochlorococcus</taxon>
    </lineage>
</organism>
<dbReference type="InterPro" id="IPR005495">
    <property type="entry name" value="LptG/LptF_permease"/>
</dbReference>
<keyword evidence="2" id="KW-1003">Cell membrane</keyword>
<evidence type="ECO:0000256" key="1">
    <source>
        <dbReference type="ARBA" id="ARBA00004651"/>
    </source>
</evidence>
<dbReference type="Proteomes" id="UP000668060">
    <property type="component" value="Unassembled WGS sequence"/>
</dbReference>
<dbReference type="GO" id="GO:0043190">
    <property type="term" value="C:ATP-binding cassette (ABC) transporter complex"/>
    <property type="evidence" value="ECO:0007669"/>
    <property type="project" value="TreeGrafter"/>
</dbReference>
<keyword evidence="4 6" id="KW-1133">Transmembrane helix</keyword>
<dbReference type="GO" id="GO:0015920">
    <property type="term" value="P:lipopolysaccharide transport"/>
    <property type="evidence" value="ECO:0007669"/>
    <property type="project" value="TreeGrafter"/>
</dbReference>
<feature type="transmembrane region" description="Helical" evidence="6">
    <location>
        <begin position="106"/>
        <end position="124"/>
    </location>
</feature>
<protein>
    <submittedName>
        <fullName evidence="7">LptF/LptG family permease</fullName>
    </submittedName>
</protein>
<dbReference type="Pfam" id="PF03739">
    <property type="entry name" value="LptF_LptG"/>
    <property type="match status" value="1"/>
</dbReference>
<feature type="transmembrane region" description="Helical" evidence="6">
    <location>
        <begin position="330"/>
        <end position="349"/>
    </location>
</feature>
<feature type="transmembrane region" description="Helical" evidence="6">
    <location>
        <begin position="60"/>
        <end position="85"/>
    </location>
</feature>
<feature type="transmembrane region" description="Helical" evidence="6">
    <location>
        <begin position="21"/>
        <end position="40"/>
    </location>
</feature>
<feature type="transmembrane region" description="Helical" evidence="6">
    <location>
        <begin position="300"/>
        <end position="318"/>
    </location>
</feature>
<proteinExistence type="predicted"/>
<reference evidence="7" key="1">
    <citation type="journal article" date="2021" name="Front. Mar. Sci.">
        <title>Genomes of Diverse Isolates of Prochlorococcus High-Light-Adapted Clade II in the Western Pacific Ocean.</title>
        <authorList>
            <person name="Yan W."/>
            <person name="Feng X."/>
            <person name="Zhang W."/>
            <person name="Nawaz M.Z."/>
            <person name="Luo T."/>
            <person name="Zhang R."/>
            <person name="Jiao N."/>
        </authorList>
    </citation>
    <scope>NUCLEOTIDE SEQUENCE</scope>
    <source>
        <strain evidence="7">CUG1433</strain>
    </source>
</reference>
<evidence type="ECO:0000256" key="5">
    <source>
        <dbReference type="ARBA" id="ARBA00023136"/>
    </source>
</evidence>
<dbReference type="PANTHER" id="PTHR33529:SF6">
    <property type="entry name" value="YJGP_YJGQ FAMILY PERMEASE"/>
    <property type="match status" value="1"/>
</dbReference>
<keyword evidence="5 6" id="KW-0472">Membrane</keyword>
<comment type="subcellular location">
    <subcellularLocation>
        <location evidence="1">Cell membrane</location>
        <topology evidence="1">Multi-pass membrane protein</topology>
    </subcellularLocation>
</comment>